<keyword evidence="1" id="KW-1133">Transmembrane helix</keyword>
<protein>
    <submittedName>
        <fullName evidence="2">PIR Superfamily Protein</fullName>
    </submittedName>
</protein>
<dbReference type="EMBL" id="FLRE01000274">
    <property type="protein sequence ID" value="SBT52077.1"/>
    <property type="molecule type" value="Genomic_DNA"/>
</dbReference>
<dbReference type="Pfam" id="PF05795">
    <property type="entry name" value="Plasmodium_Vir"/>
    <property type="match status" value="1"/>
</dbReference>
<keyword evidence="1" id="KW-0472">Membrane</keyword>
<sequence>MFKKNLRIIHNYSKANKFPQCKNEFDTFSKTSDGIFKYRCEDIFKNFEGSDSIYIEPCVKVLKYIDYLDKNESLHQNTEYCMFLNYSLNNHMQSIPENKYNSSKFYKKIKTEYTGSPLNFDICDEEIKDINAIVRYHIEVLYNLYENFNKYISSCIPGSVPNCYFSDLCASIYKNSIEVCKTLFDTSFCNILKTFKDEYNAQIVRENSCYKTENVLSYPEVAYISKYLQAREGYVSLTNGYHMIGSNISPELYSAKHNIIIAVIVLLLIPFILFIMYKFTPFGSWLLSRAMKYNGIIEYMDEYDKKIHTGNSIKEQNTNEDNTYNITYNSLSQF</sequence>
<proteinExistence type="predicted"/>
<evidence type="ECO:0000313" key="4">
    <source>
        <dbReference type="Proteomes" id="UP000078550"/>
    </source>
</evidence>
<reference evidence="4 5" key="2">
    <citation type="submission" date="2016-05" db="EMBL/GenBank/DDBJ databases">
        <authorList>
            <person name="Naeem Raeece"/>
        </authorList>
    </citation>
    <scope>NUCLEOTIDE SEQUENCE [LARGE SCALE GENOMIC DNA]</scope>
</reference>
<evidence type="ECO:0000313" key="3">
    <source>
        <dbReference type="EMBL" id="SBT55546.1"/>
    </source>
</evidence>
<keyword evidence="1" id="KW-0812">Transmembrane</keyword>
<evidence type="ECO:0000313" key="5">
    <source>
        <dbReference type="Proteomes" id="UP000078555"/>
    </source>
</evidence>
<evidence type="ECO:0000313" key="2">
    <source>
        <dbReference type="EMBL" id="SBT52077.1"/>
    </source>
</evidence>
<dbReference type="EMBL" id="FLRD01000736">
    <property type="protein sequence ID" value="SBT55546.1"/>
    <property type="molecule type" value="Genomic_DNA"/>
</dbReference>
<dbReference type="Proteomes" id="UP000078550">
    <property type="component" value="Unassembled WGS sequence"/>
</dbReference>
<dbReference type="AlphaFoldDB" id="A0A1A9A7I9"/>
<dbReference type="InterPro" id="IPR008780">
    <property type="entry name" value="Plasmodium_Vir"/>
</dbReference>
<keyword evidence="5" id="KW-1185">Reference proteome</keyword>
<gene>
    <name evidence="3" type="ORF">POVWA1_070790</name>
    <name evidence="2" type="ORF">POVWA2_063070</name>
</gene>
<accession>A0A1A9A7I9</accession>
<feature type="transmembrane region" description="Helical" evidence="1">
    <location>
        <begin position="259"/>
        <end position="279"/>
    </location>
</feature>
<organism evidence="2 4">
    <name type="scientific">Plasmodium ovale wallikeri</name>
    <dbReference type="NCBI Taxonomy" id="864142"/>
    <lineage>
        <taxon>Eukaryota</taxon>
        <taxon>Sar</taxon>
        <taxon>Alveolata</taxon>
        <taxon>Apicomplexa</taxon>
        <taxon>Aconoidasida</taxon>
        <taxon>Haemosporida</taxon>
        <taxon>Plasmodiidae</taxon>
        <taxon>Plasmodium</taxon>
        <taxon>Plasmodium (Plasmodium)</taxon>
    </lineage>
</organism>
<evidence type="ECO:0000256" key="1">
    <source>
        <dbReference type="SAM" id="Phobius"/>
    </source>
</evidence>
<dbReference type="Proteomes" id="UP000078555">
    <property type="component" value="Unassembled WGS sequence"/>
</dbReference>
<reference evidence="2" key="1">
    <citation type="submission" date="2016-05" db="EMBL/GenBank/DDBJ databases">
        <authorList>
            <person name="Lavstsen T."/>
            <person name="Jespersen J.S."/>
        </authorList>
    </citation>
    <scope>NUCLEOTIDE SEQUENCE [LARGE SCALE GENOMIC DNA]</scope>
</reference>
<name>A0A1A9A7I9_PLAOA</name>